<protein>
    <submittedName>
        <fullName evidence="1">Uncharacterized protein</fullName>
    </submittedName>
</protein>
<dbReference type="Pfam" id="PF20414">
    <property type="entry name" value="DUF6698"/>
    <property type="match status" value="1"/>
</dbReference>
<keyword evidence="2" id="KW-1185">Reference proteome</keyword>
<dbReference type="Proteomes" id="UP001195769">
    <property type="component" value="Unassembled WGS sequence"/>
</dbReference>
<feature type="non-terminal residue" evidence="1">
    <location>
        <position position="151"/>
    </location>
</feature>
<sequence>SSVKAGIRDRTTAFIVSENSWPSFMYENYEADTKNLERGLFKSKLLIMGLKAIFTSPSSANEVDGEGDGADIIENNRHTRRRTNQAKVKTCVASIIGMRKVTPRAIAYAACQIRFALSNLTSWRTVDGDFDYHLFWNNVVDFFKDAPGPAA</sequence>
<evidence type="ECO:0000313" key="2">
    <source>
        <dbReference type="Proteomes" id="UP001195769"/>
    </source>
</evidence>
<dbReference type="GeneID" id="64670303"/>
<dbReference type="EMBL" id="JABBWK010000108">
    <property type="protein sequence ID" value="KAG1893111.1"/>
    <property type="molecule type" value="Genomic_DNA"/>
</dbReference>
<dbReference type="AlphaFoldDB" id="A0AAD4HED7"/>
<comment type="caution">
    <text evidence="1">The sequence shown here is derived from an EMBL/GenBank/DDBJ whole genome shotgun (WGS) entry which is preliminary data.</text>
</comment>
<evidence type="ECO:0000313" key="1">
    <source>
        <dbReference type="EMBL" id="KAG1893111.1"/>
    </source>
</evidence>
<dbReference type="RefSeq" id="XP_041218687.1">
    <property type="nucleotide sequence ID" value="XM_041376005.1"/>
</dbReference>
<organism evidence="1 2">
    <name type="scientific">Suillus fuscotomentosus</name>
    <dbReference type="NCBI Taxonomy" id="1912939"/>
    <lineage>
        <taxon>Eukaryota</taxon>
        <taxon>Fungi</taxon>
        <taxon>Dikarya</taxon>
        <taxon>Basidiomycota</taxon>
        <taxon>Agaricomycotina</taxon>
        <taxon>Agaricomycetes</taxon>
        <taxon>Agaricomycetidae</taxon>
        <taxon>Boletales</taxon>
        <taxon>Suillineae</taxon>
        <taxon>Suillaceae</taxon>
        <taxon>Suillus</taxon>
    </lineage>
</organism>
<accession>A0AAD4HED7</accession>
<reference evidence="1" key="1">
    <citation type="journal article" date="2020" name="New Phytol.">
        <title>Comparative genomics reveals dynamic genome evolution in host specialist ectomycorrhizal fungi.</title>
        <authorList>
            <person name="Lofgren L.A."/>
            <person name="Nguyen N.H."/>
            <person name="Vilgalys R."/>
            <person name="Ruytinx J."/>
            <person name="Liao H.L."/>
            <person name="Branco S."/>
            <person name="Kuo A."/>
            <person name="LaButti K."/>
            <person name="Lipzen A."/>
            <person name="Andreopoulos W."/>
            <person name="Pangilinan J."/>
            <person name="Riley R."/>
            <person name="Hundley H."/>
            <person name="Na H."/>
            <person name="Barry K."/>
            <person name="Grigoriev I.V."/>
            <person name="Stajich J.E."/>
            <person name="Kennedy P.G."/>
        </authorList>
    </citation>
    <scope>NUCLEOTIDE SEQUENCE</scope>
    <source>
        <strain evidence="1">FC203</strain>
    </source>
</reference>
<name>A0AAD4HED7_9AGAM</name>
<gene>
    <name evidence="1" type="ORF">F5891DRAFT_963463</name>
</gene>
<dbReference type="InterPro" id="IPR046521">
    <property type="entry name" value="DUF6698"/>
</dbReference>
<proteinExistence type="predicted"/>